<name>A0A9P6LW25_9FUNG</name>
<feature type="region of interest" description="Disordered" evidence="1">
    <location>
        <begin position="60"/>
        <end position="79"/>
    </location>
</feature>
<gene>
    <name evidence="2" type="ORF">BGZ65_009645</name>
</gene>
<comment type="caution">
    <text evidence="2">The sequence shown here is derived from an EMBL/GenBank/DDBJ whole genome shotgun (WGS) entry which is preliminary data.</text>
</comment>
<proteinExistence type="predicted"/>
<dbReference type="AlphaFoldDB" id="A0A9P6LW25"/>
<evidence type="ECO:0000313" key="3">
    <source>
        <dbReference type="Proteomes" id="UP000749646"/>
    </source>
</evidence>
<accession>A0A9P6LW25</accession>
<dbReference type="EMBL" id="JAAAHW010007746">
    <property type="protein sequence ID" value="KAF9946502.1"/>
    <property type="molecule type" value="Genomic_DNA"/>
</dbReference>
<feature type="compositionally biased region" description="Basic and acidic residues" evidence="1">
    <location>
        <begin position="70"/>
        <end position="79"/>
    </location>
</feature>
<reference evidence="2" key="1">
    <citation type="journal article" date="2020" name="Fungal Divers.">
        <title>Resolving the Mortierellaceae phylogeny through synthesis of multi-gene phylogenetics and phylogenomics.</title>
        <authorList>
            <person name="Vandepol N."/>
            <person name="Liber J."/>
            <person name="Desiro A."/>
            <person name="Na H."/>
            <person name="Kennedy M."/>
            <person name="Barry K."/>
            <person name="Grigoriev I.V."/>
            <person name="Miller A.N."/>
            <person name="O'Donnell K."/>
            <person name="Stajich J.E."/>
            <person name="Bonito G."/>
        </authorList>
    </citation>
    <scope>NUCLEOTIDE SEQUENCE</scope>
    <source>
        <strain evidence="2">MES-2147</strain>
    </source>
</reference>
<evidence type="ECO:0000313" key="2">
    <source>
        <dbReference type="EMBL" id="KAF9946502.1"/>
    </source>
</evidence>
<dbReference type="Proteomes" id="UP000749646">
    <property type="component" value="Unassembled WGS sequence"/>
</dbReference>
<protein>
    <submittedName>
        <fullName evidence="2">Uncharacterized protein</fullName>
    </submittedName>
</protein>
<feature type="non-terminal residue" evidence="2">
    <location>
        <position position="1"/>
    </location>
</feature>
<sequence length="79" mass="8781">TIIQSYAPIVQSVCPELLVGGQAQPLRWTLGLDHIARLSRERFLGRLGHFHGLIIPPEIPGGSDATQRLNRRDDNVITE</sequence>
<keyword evidence="3" id="KW-1185">Reference proteome</keyword>
<organism evidence="2 3">
    <name type="scientific">Modicella reniformis</name>
    <dbReference type="NCBI Taxonomy" id="1440133"/>
    <lineage>
        <taxon>Eukaryota</taxon>
        <taxon>Fungi</taxon>
        <taxon>Fungi incertae sedis</taxon>
        <taxon>Mucoromycota</taxon>
        <taxon>Mortierellomycotina</taxon>
        <taxon>Mortierellomycetes</taxon>
        <taxon>Mortierellales</taxon>
        <taxon>Mortierellaceae</taxon>
        <taxon>Modicella</taxon>
    </lineage>
</organism>
<evidence type="ECO:0000256" key="1">
    <source>
        <dbReference type="SAM" id="MobiDB-lite"/>
    </source>
</evidence>